<evidence type="ECO:0000313" key="9">
    <source>
        <dbReference type="EMBL" id="GHP05298.1"/>
    </source>
</evidence>
<evidence type="ECO:0000256" key="6">
    <source>
        <dbReference type="ARBA" id="ARBA00040778"/>
    </source>
</evidence>
<organism evidence="9 10">
    <name type="scientific">Pycnococcus provasolii</name>
    <dbReference type="NCBI Taxonomy" id="41880"/>
    <lineage>
        <taxon>Eukaryota</taxon>
        <taxon>Viridiplantae</taxon>
        <taxon>Chlorophyta</taxon>
        <taxon>Pseudoscourfieldiophyceae</taxon>
        <taxon>Pseudoscourfieldiales</taxon>
        <taxon>Pycnococcaceae</taxon>
        <taxon>Pycnococcus</taxon>
    </lineage>
</organism>
<proteinExistence type="inferred from homology"/>
<keyword evidence="4 8" id="KW-1133">Transmembrane helix</keyword>
<keyword evidence="10" id="KW-1185">Reference proteome</keyword>
<dbReference type="OrthoDB" id="509993at2759"/>
<dbReference type="InterPro" id="IPR055299">
    <property type="entry name" value="TIMMDC1"/>
</dbReference>
<evidence type="ECO:0000256" key="4">
    <source>
        <dbReference type="ARBA" id="ARBA00022989"/>
    </source>
</evidence>
<reference evidence="9" key="1">
    <citation type="submission" date="2020-10" db="EMBL/GenBank/DDBJ databases">
        <title>Unveiling of a novel bifunctional photoreceptor, Dualchrome1, isolated from a cosmopolitan green alga.</title>
        <authorList>
            <person name="Suzuki S."/>
            <person name="Kawachi M."/>
        </authorList>
    </citation>
    <scope>NUCLEOTIDE SEQUENCE</scope>
    <source>
        <strain evidence="9">NIES 2893</strain>
    </source>
</reference>
<accession>A0A830HEV6</accession>
<keyword evidence="3 8" id="KW-0812">Transmembrane</keyword>
<name>A0A830HEV6_9CHLO</name>
<gene>
    <name evidence="9" type="ORF">PPROV_000405000</name>
</gene>
<dbReference type="GO" id="GO:0005739">
    <property type="term" value="C:mitochondrion"/>
    <property type="evidence" value="ECO:0007669"/>
    <property type="project" value="TreeGrafter"/>
</dbReference>
<evidence type="ECO:0000256" key="8">
    <source>
        <dbReference type="SAM" id="Phobius"/>
    </source>
</evidence>
<sequence>MSPSGGDNDGGAASLTEDNASGLLIADTLRAIATPPTAWNVDPLFVEPAACARRVAAALKYAFVPPADDKPMPPRPAEMDEWLMMTVNGTLAGLTYGALSQYLDEKQADAYLSRQNVSRGVAIAARDMAEANSRKLVRLYSRAISGGLSIGGFCAVFFGLEYALAIARGRCNDPVNTTLGGALTCAGMSSYLGVLGGGAFARGGAAVAGAATGAVVGWPVGHIRTVSHEWMASQQMAVRAVEEASHEERPASRLMASLEAQVKDADEMVAYVQAEKARQEKSWRRYLSWTWWTSSSSSA</sequence>
<feature type="transmembrane region" description="Helical" evidence="8">
    <location>
        <begin position="143"/>
        <end position="164"/>
    </location>
</feature>
<evidence type="ECO:0000256" key="3">
    <source>
        <dbReference type="ARBA" id="ARBA00022692"/>
    </source>
</evidence>
<dbReference type="AlphaFoldDB" id="A0A830HEV6"/>
<comment type="subcellular location">
    <subcellularLocation>
        <location evidence="1">Membrane</location>
        <topology evidence="1">Multi-pass membrane protein</topology>
    </subcellularLocation>
</comment>
<keyword evidence="5 8" id="KW-0472">Membrane</keyword>
<dbReference type="EMBL" id="BNJQ01000009">
    <property type="protein sequence ID" value="GHP05298.1"/>
    <property type="molecule type" value="Genomic_DNA"/>
</dbReference>
<dbReference type="GO" id="GO:0016020">
    <property type="term" value="C:membrane"/>
    <property type="evidence" value="ECO:0007669"/>
    <property type="project" value="UniProtKB-SubCell"/>
</dbReference>
<evidence type="ECO:0000256" key="1">
    <source>
        <dbReference type="ARBA" id="ARBA00004141"/>
    </source>
</evidence>
<evidence type="ECO:0000256" key="7">
    <source>
        <dbReference type="ARBA" id="ARBA00041344"/>
    </source>
</evidence>
<comment type="caution">
    <text evidence="9">The sequence shown here is derived from an EMBL/GenBank/DDBJ whole genome shotgun (WGS) entry which is preliminary data.</text>
</comment>
<dbReference type="PANTHER" id="PTHR13002">
    <property type="entry name" value="C3ORF1 PROTEIN-RELATED"/>
    <property type="match status" value="1"/>
</dbReference>
<dbReference type="PANTHER" id="PTHR13002:SF1">
    <property type="entry name" value="COMPLEX I ASSEMBLY FACTOR TIMMDC1, MITOCHONDRIAL"/>
    <property type="match status" value="1"/>
</dbReference>
<protein>
    <recommendedName>
        <fullName evidence="6">Complex I assembly factor TIMMDC1, mitochondrial</fullName>
    </recommendedName>
    <alternativeName>
        <fullName evidence="7">Translocase of inner mitochondrial membrane domain-containing protein 1</fullName>
    </alternativeName>
</protein>
<evidence type="ECO:0000256" key="2">
    <source>
        <dbReference type="ARBA" id="ARBA00008444"/>
    </source>
</evidence>
<evidence type="ECO:0000256" key="5">
    <source>
        <dbReference type="ARBA" id="ARBA00023136"/>
    </source>
</evidence>
<dbReference type="Proteomes" id="UP000660262">
    <property type="component" value="Unassembled WGS sequence"/>
</dbReference>
<comment type="similarity">
    <text evidence="2">Belongs to the Tim17/Tim22/Tim23 family.</text>
</comment>
<dbReference type="GO" id="GO:0032981">
    <property type="term" value="P:mitochondrial respiratory chain complex I assembly"/>
    <property type="evidence" value="ECO:0007669"/>
    <property type="project" value="InterPro"/>
</dbReference>
<evidence type="ECO:0000313" key="10">
    <source>
        <dbReference type="Proteomes" id="UP000660262"/>
    </source>
</evidence>